<name>A0A3G8JLN2_9ACTN</name>
<dbReference type="AlphaFoldDB" id="A0A3G8JLN2"/>
<dbReference type="PANTHER" id="PTHR42804:SF1">
    <property type="entry name" value="ALDEHYDE DEHYDROGENASE-RELATED"/>
    <property type="match status" value="1"/>
</dbReference>
<reference evidence="6 7" key="1">
    <citation type="submission" date="2018-11" db="EMBL/GenBank/DDBJ databases">
        <title>Gordonia insulae sp. nov., isolated from an island soil.</title>
        <authorList>
            <person name="Kim Y.S."/>
            <person name="Kim S.B."/>
        </authorList>
    </citation>
    <scope>NUCLEOTIDE SEQUENCE [LARGE SCALE GENOMIC DNA]</scope>
    <source>
        <strain evidence="6 7">MMS17-SY073</strain>
    </source>
</reference>
<dbReference type="Gene3D" id="3.40.309.10">
    <property type="entry name" value="Aldehyde Dehydrogenase, Chain A, domain 2"/>
    <property type="match status" value="1"/>
</dbReference>
<organism evidence="6 7">
    <name type="scientific">Gordonia insulae</name>
    <dbReference type="NCBI Taxonomy" id="2420509"/>
    <lineage>
        <taxon>Bacteria</taxon>
        <taxon>Bacillati</taxon>
        <taxon>Actinomycetota</taxon>
        <taxon>Actinomycetes</taxon>
        <taxon>Mycobacteriales</taxon>
        <taxon>Gordoniaceae</taxon>
        <taxon>Gordonia</taxon>
    </lineage>
</organism>
<dbReference type="FunFam" id="3.40.309.10:FF:000009">
    <property type="entry name" value="Aldehyde dehydrogenase A"/>
    <property type="match status" value="1"/>
</dbReference>
<dbReference type="PROSITE" id="PS00687">
    <property type="entry name" value="ALDEHYDE_DEHYDR_GLU"/>
    <property type="match status" value="1"/>
</dbReference>
<dbReference type="KEGG" id="gom:D7316_02078"/>
<dbReference type="Proteomes" id="UP000271469">
    <property type="component" value="Chromosome"/>
</dbReference>
<dbReference type="EC" id="1.2.1.3" evidence="6"/>
<evidence type="ECO:0000256" key="1">
    <source>
        <dbReference type="ARBA" id="ARBA00009986"/>
    </source>
</evidence>
<dbReference type="InterPro" id="IPR029510">
    <property type="entry name" value="Ald_DH_CS_GLU"/>
</dbReference>
<dbReference type="InterPro" id="IPR016163">
    <property type="entry name" value="Ald_DH_C"/>
</dbReference>
<dbReference type="CDD" id="cd07089">
    <property type="entry name" value="ALDH_CddD-AldA-like"/>
    <property type="match status" value="1"/>
</dbReference>
<feature type="domain" description="Aldehyde dehydrogenase" evidence="5">
    <location>
        <begin position="19"/>
        <end position="486"/>
    </location>
</feature>
<comment type="similarity">
    <text evidence="1 4">Belongs to the aldehyde dehydrogenase family.</text>
</comment>
<dbReference type="RefSeq" id="WP_232016854.1">
    <property type="nucleotide sequence ID" value="NZ_CP033972.1"/>
</dbReference>
<dbReference type="InterPro" id="IPR016162">
    <property type="entry name" value="Ald_DH_N"/>
</dbReference>
<dbReference type="Gene3D" id="3.40.605.10">
    <property type="entry name" value="Aldehyde Dehydrogenase, Chain A, domain 1"/>
    <property type="match status" value="1"/>
</dbReference>
<dbReference type="Pfam" id="PF00171">
    <property type="entry name" value="Aldedh"/>
    <property type="match status" value="1"/>
</dbReference>
<protein>
    <submittedName>
        <fullName evidence="6">Aldehyde dehydrogenase AldA</fullName>
        <ecNumber evidence="6">1.2.1.3</ecNumber>
    </submittedName>
</protein>
<dbReference type="PANTHER" id="PTHR42804">
    <property type="entry name" value="ALDEHYDE DEHYDROGENASE"/>
    <property type="match status" value="1"/>
</dbReference>
<keyword evidence="2 4" id="KW-0560">Oxidoreductase</keyword>
<feature type="active site" evidence="3">
    <location>
        <position position="260"/>
    </location>
</feature>
<dbReference type="InterPro" id="IPR015590">
    <property type="entry name" value="Aldehyde_DH_dom"/>
</dbReference>
<evidence type="ECO:0000259" key="5">
    <source>
        <dbReference type="Pfam" id="PF00171"/>
    </source>
</evidence>
<evidence type="ECO:0000256" key="3">
    <source>
        <dbReference type="PROSITE-ProRule" id="PRU10007"/>
    </source>
</evidence>
<evidence type="ECO:0000313" key="7">
    <source>
        <dbReference type="Proteomes" id="UP000271469"/>
    </source>
</evidence>
<dbReference type="FunFam" id="3.40.605.10:FF:000007">
    <property type="entry name" value="NAD/NADP-dependent betaine aldehyde dehydrogenase"/>
    <property type="match status" value="1"/>
</dbReference>
<gene>
    <name evidence="6" type="primary">aldA</name>
    <name evidence="6" type="ORF">D7316_02078</name>
</gene>
<dbReference type="GO" id="GO:0004029">
    <property type="term" value="F:aldehyde dehydrogenase (NAD+) activity"/>
    <property type="evidence" value="ECO:0007669"/>
    <property type="project" value="UniProtKB-EC"/>
</dbReference>
<dbReference type="InterPro" id="IPR016161">
    <property type="entry name" value="Ald_DH/histidinol_DH"/>
</dbReference>
<accession>A0A3G8JLN2</accession>
<proteinExistence type="inferred from homology"/>
<dbReference type="SUPFAM" id="SSF53720">
    <property type="entry name" value="ALDH-like"/>
    <property type="match status" value="1"/>
</dbReference>
<sequence>MTTSVDYEGRLFIGGEFREASSGLRYAVINPADQSVVASVADAGPEDVAAAVSAARIAADTTDWSTNHDFRRRCLTQLQAALREAAPQFRQLATAEAGTPQQATVTHVDAMIEDMDYFNGLIGTWHWEEDLPAYDLMGMSSNRRIRYEPYGVVGAITPWNAPFMTNLWKVAHALATGNTVVLKSAPDTPLSAALIAKVAAESTDIPTGVLNTISSSDKAIAGEALTTDPRVDLFHFTGSPAVGQRIAQNAAVGIRHVVLELGGKSANVLLPDADLDMATALGVGMCMANSGQGCALATRMVVHADIYDEVVARLEAAVSALPWGDPTDLGTVVGPIIREEQLQRIEGLVDRAVAAGARVVTGGRRADVNGKGFWYLPTVVADVDENAEIAQEEVFGPVLTVIRYVGDDDEAVRVANNSRYGLSAYVQSRDEDRAWNVANRLKAGTVNINNSFYLSPDSPFGGYGISGDGVEHGEAGFREYLQLKTIASPNNP</sequence>
<keyword evidence="7" id="KW-1185">Reference proteome</keyword>
<evidence type="ECO:0000256" key="4">
    <source>
        <dbReference type="RuleBase" id="RU003345"/>
    </source>
</evidence>
<evidence type="ECO:0000313" key="6">
    <source>
        <dbReference type="EMBL" id="AZG45482.1"/>
    </source>
</evidence>
<evidence type="ECO:0000256" key="2">
    <source>
        <dbReference type="ARBA" id="ARBA00023002"/>
    </source>
</evidence>
<dbReference type="EMBL" id="CP033972">
    <property type="protein sequence ID" value="AZG45482.1"/>
    <property type="molecule type" value="Genomic_DNA"/>
</dbReference>